<dbReference type="OrthoDB" id="10252740at2759"/>
<dbReference type="AlphaFoldDB" id="A0A2U1P509"/>
<gene>
    <name evidence="1" type="ORF">CTI12_AA192950</name>
</gene>
<proteinExistence type="predicted"/>
<evidence type="ECO:0000313" key="2">
    <source>
        <dbReference type="Proteomes" id="UP000245207"/>
    </source>
</evidence>
<sequence>MSDLMTILTCDCFDGLASSDKVQGPFICSSAQPTSTDPERGVIHGRLIRELLISFKKQPDLSHTAFKDGVSEGQFLLNEMDKI</sequence>
<name>A0A2U1P509_ARTAN</name>
<protein>
    <submittedName>
        <fullName evidence="1">Argonaute family protein</fullName>
    </submittedName>
</protein>
<dbReference type="EMBL" id="PKPP01001663">
    <property type="protein sequence ID" value="PWA80853.1"/>
    <property type="molecule type" value="Genomic_DNA"/>
</dbReference>
<organism evidence="1 2">
    <name type="scientific">Artemisia annua</name>
    <name type="common">Sweet wormwood</name>
    <dbReference type="NCBI Taxonomy" id="35608"/>
    <lineage>
        <taxon>Eukaryota</taxon>
        <taxon>Viridiplantae</taxon>
        <taxon>Streptophyta</taxon>
        <taxon>Embryophyta</taxon>
        <taxon>Tracheophyta</taxon>
        <taxon>Spermatophyta</taxon>
        <taxon>Magnoliopsida</taxon>
        <taxon>eudicotyledons</taxon>
        <taxon>Gunneridae</taxon>
        <taxon>Pentapetalae</taxon>
        <taxon>asterids</taxon>
        <taxon>campanulids</taxon>
        <taxon>Asterales</taxon>
        <taxon>Asteraceae</taxon>
        <taxon>Asteroideae</taxon>
        <taxon>Anthemideae</taxon>
        <taxon>Artemisiinae</taxon>
        <taxon>Artemisia</taxon>
    </lineage>
</organism>
<keyword evidence="2" id="KW-1185">Reference proteome</keyword>
<dbReference type="Proteomes" id="UP000245207">
    <property type="component" value="Unassembled WGS sequence"/>
</dbReference>
<evidence type="ECO:0000313" key="1">
    <source>
        <dbReference type="EMBL" id="PWA80853.1"/>
    </source>
</evidence>
<accession>A0A2U1P509</accession>
<dbReference type="STRING" id="35608.A0A2U1P509"/>
<comment type="caution">
    <text evidence="1">The sequence shown here is derived from an EMBL/GenBank/DDBJ whole genome shotgun (WGS) entry which is preliminary data.</text>
</comment>
<reference evidence="1 2" key="1">
    <citation type="journal article" date="2018" name="Mol. Plant">
        <title>The genome of Artemisia annua provides insight into the evolution of Asteraceae family and artemisinin biosynthesis.</title>
        <authorList>
            <person name="Shen Q."/>
            <person name="Zhang L."/>
            <person name="Liao Z."/>
            <person name="Wang S."/>
            <person name="Yan T."/>
            <person name="Shi P."/>
            <person name="Liu M."/>
            <person name="Fu X."/>
            <person name="Pan Q."/>
            <person name="Wang Y."/>
            <person name="Lv Z."/>
            <person name="Lu X."/>
            <person name="Zhang F."/>
            <person name="Jiang W."/>
            <person name="Ma Y."/>
            <person name="Chen M."/>
            <person name="Hao X."/>
            <person name="Li L."/>
            <person name="Tang Y."/>
            <person name="Lv G."/>
            <person name="Zhou Y."/>
            <person name="Sun X."/>
            <person name="Brodelius P.E."/>
            <person name="Rose J.K.C."/>
            <person name="Tang K."/>
        </authorList>
    </citation>
    <scope>NUCLEOTIDE SEQUENCE [LARGE SCALE GENOMIC DNA]</scope>
    <source>
        <strain evidence="2">cv. Huhao1</strain>
        <tissue evidence="1">Leaf</tissue>
    </source>
</reference>